<feature type="domain" description="3-hydroxyisobutyrate dehydrogenase-like NAD-binding" evidence="3">
    <location>
        <begin position="162"/>
        <end position="281"/>
    </location>
</feature>
<dbReference type="InterPro" id="IPR013328">
    <property type="entry name" value="6PGD_dom2"/>
</dbReference>
<dbReference type="Pfam" id="PF10262">
    <property type="entry name" value="Rdx"/>
    <property type="match status" value="1"/>
</dbReference>
<dbReference type="InterPro" id="IPR036249">
    <property type="entry name" value="Thioredoxin-like_sf"/>
</dbReference>
<dbReference type="InterPro" id="IPR011893">
    <property type="entry name" value="Selenoprotein_Rdx-typ"/>
</dbReference>
<dbReference type="Gene3D" id="3.40.50.720">
    <property type="entry name" value="NAD(P)-binding Rossmann-like Domain"/>
    <property type="match status" value="1"/>
</dbReference>
<evidence type="ECO:0000313" key="6">
    <source>
        <dbReference type="EMBL" id="MBB4447407.1"/>
    </source>
</evidence>
<dbReference type="Pfam" id="PF03446">
    <property type="entry name" value="NAD_binding_2"/>
    <property type="match status" value="1"/>
</dbReference>
<dbReference type="InterPro" id="IPR008927">
    <property type="entry name" value="6-PGluconate_DH-like_C_sf"/>
</dbReference>
<proteinExistence type="predicted"/>
<dbReference type="InterPro" id="IPR036291">
    <property type="entry name" value="NAD(P)-bd_dom_sf"/>
</dbReference>
<dbReference type="Proteomes" id="UP000576087">
    <property type="component" value="Unassembled WGS sequence"/>
</dbReference>
<organism evidence="4 7">
    <name type="scientific">Aliirhizobium cellulosilyticum</name>
    <dbReference type="NCBI Taxonomy" id="393664"/>
    <lineage>
        <taxon>Bacteria</taxon>
        <taxon>Pseudomonadati</taxon>
        <taxon>Pseudomonadota</taxon>
        <taxon>Alphaproteobacteria</taxon>
        <taxon>Hyphomicrobiales</taxon>
        <taxon>Rhizobiaceae</taxon>
        <taxon>Aliirhizobium</taxon>
    </lineage>
</organism>
<dbReference type="InterPro" id="IPR029154">
    <property type="entry name" value="HIBADH-like_NADP-bd"/>
</dbReference>
<evidence type="ECO:0000313" key="8">
    <source>
        <dbReference type="Proteomes" id="UP000524535"/>
    </source>
</evidence>
<dbReference type="AlphaFoldDB" id="A0A7W6S8A7"/>
<evidence type="ECO:0000256" key="1">
    <source>
        <dbReference type="ARBA" id="ARBA00023284"/>
    </source>
</evidence>
<dbReference type="EMBL" id="JACIHM010000004">
    <property type="protein sequence ID" value="MBB4447407.1"/>
    <property type="molecule type" value="Genomic_DNA"/>
</dbReference>
<evidence type="ECO:0000313" key="7">
    <source>
        <dbReference type="Proteomes" id="UP000520770"/>
    </source>
</evidence>
<sequence length="400" mass="42456">MTQPRIGIIGLGRMGRAMAVRLASSGFEVAGWSRSGVPEDFPETAFAASGIPDLAETSDIIILALLDDAAVDAMVRALESLDLSGKLIVDTSTVSPLTLRSHQSAIELKGGRLLDAPISGGPETLLTGKAGFYIGGNEDDYRRLLPVVEMLSDRIHHVGALGHGAASKLINNMMLSGLWESLKEALQLGGRAGLSREKMIEVLSGSPAASPAMKGRLPVVLGETSHVGFPVSGVVKDISVVRDYALHLDVPIPAMKAALASFETAEKAGFADADLATMVKLALDEATASDPARPVAVSHRKPHITILYCTQCNWLLRAGWVAQELLQTFGDSLGEVGLIPGTGGAFEIRLDGALLWERKRDGGFPGPKELKQRVRDVIDPERDLGHLDRQAAKMGAENPV</sequence>
<dbReference type="PANTHER" id="PTHR43580">
    <property type="entry name" value="OXIDOREDUCTASE GLYR1-RELATED"/>
    <property type="match status" value="1"/>
</dbReference>
<dbReference type="Gene3D" id="1.10.1040.10">
    <property type="entry name" value="N-(1-d-carboxylethyl)-l-norvaline Dehydrogenase, domain 2"/>
    <property type="match status" value="1"/>
</dbReference>
<reference evidence="7 8" key="1">
    <citation type="submission" date="2020-08" db="EMBL/GenBank/DDBJ databases">
        <title>Genomic Encyclopedia of Type Strains, Phase IV (KMG-V): Genome sequencing to study the core and pangenomes of soil and plant-associated prokaryotes.</title>
        <authorList>
            <person name="Whitman W."/>
        </authorList>
    </citation>
    <scope>NUCLEOTIDE SEQUENCE [LARGE SCALE GENOMIC DNA]</scope>
    <source>
        <strain evidence="5 8">SEMIA 444</strain>
        <strain evidence="4 7">SEMIA 448</strain>
        <strain evidence="6 9">SEMIA 452</strain>
    </source>
</reference>
<comment type="caution">
    <text evidence="4">The sequence shown here is derived from an EMBL/GenBank/DDBJ whole genome shotgun (WGS) entry which is preliminary data.</text>
</comment>
<dbReference type="PROSITE" id="PS00895">
    <property type="entry name" value="3_HYDROXYISOBUT_DH"/>
    <property type="match status" value="1"/>
</dbReference>
<dbReference type="InterPro" id="IPR051265">
    <property type="entry name" value="HIBADH-related_NP60_sf"/>
</dbReference>
<dbReference type="GO" id="GO:0050661">
    <property type="term" value="F:NADP binding"/>
    <property type="evidence" value="ECO:0007669"/>
    <property type="project" value="InterPro"/>
</dbReference>
<dbReference type="GO" id="GO:0008442">
    <property type="term" value="F:3-hydroxyisobutyrate dehydrogenase activity"/>
    <property type="evidence" value="ECO:0007669"/>
    <property type="project" value="UniProtKB-EC"/>
</dbReference>
<protein>
    <submittedName>
        <fullName evidence="4">3-hydroxyisobutyrate dehydrogenase</fullName>
        <ecNumber evidence="4">1.1.1.31</ecNumber>
    </submittedName>
</protein>
<dbReference type="EC" id="1.1.1.31" evidence="4"/>
<keyword evidence="4" id="KW-0560">Oxidoreductase</keyword>
<keyword evidence="1" id="KW-0676">Redox-active center</keyword>
<evidence type="ECO:0000313" key="9">
    <source>
        <dbReference type="Proteomes" id="UP000576087"/>
    </source>
</evidence>
<evidence type="ECO:0000313" key="5">
    <source>
        <dbReference type="EMBL" id="MBB4412775.1"/>
    </source>
</evidence>
<dbReference type="GO" id="GO:0051287">
    <property type="term" value="F:NAD binding"/>
    <property type="evidence" value="ECO:0007669"/>
    <property type="project" value="InterPro"/>
</dbReference>
<dbReference type="Pfam" id="PF14833">
    <property type="entry name" value="NAD_binding_11"/>
    <property type="match status" value="1"/>
</dbReference>
<evidence type="ECO:0000259" key="2">
    <source>
        <dbReference type="Pfam" id="PF03446"/>
    </source>
</evidence>
<feature type="domain" description="6-phosphogluconate dehydrogenase NADP-binding" evidence="2">
    <location>
        <begin position="5"/>
        <end position="159"/>
    </location>
</feature>
<dbReference type="PANTHER" id="PTHR43580:SF2">
    <property type="entry name" value="CYTOKINE-LIKE NUCLEAR FACTOR N-PAC"/>
    <property type="match status" value="1"/>
</dbReference>
<dbReference type="SUPFAM" id="SSF52833">
    <property type="entry name" value="Thioredoxin-like"/>
    <property type="match status" value="1"/>
</dbReference>
<gene>
    <name evidence="5" type="ORF">GGE31_003289</name>
    <name evidence="4" type="ORF">GGE33_002746</name>
    <name evidence="6" type="ORF">GGE35_003230</name>
</gene>
<evidence type="ECO:0000313" key="4">
    <source>
        <dbReference type="EMBL" id="MBB4349004.1"/>
    </source>
</evidence>
<dbReference type="InterPro" id="IPR006115">
    <property type="entry name" value="6PGDH_NADP-bd"/>
</dbReference>
<evidence type="ECO:0000259" key="3">
    <source>
        <dbReference type="Pfam" id="PF14833"/>
    </source>
</evidence>
<dbReference type="InterPro" id="IPR002204">
    <property type="entry name" value="3-OH-isobutyrate_DH-rel_CS"/>
</dbReference>
<dbReference type="SUPFAM" id="SSF51735">
    <property type="entry name" value="NAD(P)-binding Rossmann-fold domains"/>
    <property type="match status" value="1"/>
</dbReference>
<keyword evidence="8" id="KW-1185">Reference proteome</keyword>
<dbReference type="NCBIfam" id="TIGR02174">
    <property type="entry name" value="CXXU_selWTH"/>
    <property type="match status" value="1"/>
</dbReference>
<dbReference type="Proteomes" id="UP000524535">
    <property type="component" value="Unassembled WGS sequence"/>
</dbReference>
<dbReference type="EMBL" id="JACIGY010000004">
    <property type="protein sequence ID" value="MBB4412775.1"/>
    <property type="molecule type" value="Genomic_DNA"/>
</dbReference>
<dbReference type="SUPFAM" id="SSF48179">
    <property type="entry name" value="6-phosphogluconate dehydrogenase C-terminal domain-like"/>
    <property type="match status" value="1"/>
</dbReference>
<dbReference type="EMBL" id="JACIGW010000002">
    <property type="protein sequence ID" value="MBB4349004.1"/>
    <property type="molecule type" value="Genomic_DNA"/>
</dbReference>
<dbReference type="GO" id="GO:0016054">
    <property type="term" value="P:organic acid catabolic process"/>
    <property type="evidence" value="ECO:0007669"/>
    <property type="project" value="UniProtKB-ARBA"/>
</dbReference>
<accession>A0A7W6S8A7</accession>
<dbReference type="Gene3D" id="3.40.30.10">
    <property type="entry name" value="Glutaredoxin"/>
    <property type="match status" value="1"/>
</dbReference>
<dbReference type="Proteomes" id="UP000520770">
    <property type="component" value="Unassembled WGS sequence"/>
</dbReference>
<name>A0A7W6S8A7_9HYPH</name>